<dbReference type="Gene3D" id="2.40.100.10">
    <property type="entry name" value="Cyclophilin-like"/>
    <property type="match status" value="1"/>
</dbReference>
<gene>
    <name evidence="3" type="ORF">H9729_05455</name>
</gene>
<keyword evidence="3" id="KW-0413">Isomerase</keyword>
<dbReference type="EC" id="5.2.1.8" evidence="3"/>
<organism evidence="3 4">
    <name type="scientific">Candidatus Borkfalkia excrementigallinarum</name>
    <dbReference type="NCBI Taxonomy" id="2838506"/>
    <lineage>
        <taxon>Bacteria</taxon>
        <taxon>Bacillati</taxon>
        <taxon>Bacillota</taxon>
        <taxon>Clostridia</taxon>
        <taxon>Christensenellales</taxon>
        <taxon>Christensenellaceae</taxon>
        <taxon>Candidatus Borkfalkia</taxon>
    </lineage>
</organism>
<dbReference type="PROSITE" id="PS50072">
    <property type="entry name" value="CSA_PPIASE_2"/>
    <property type="match status" value="1"/>
</dbReference>
<proteinExistence type="predicted"/>
<keyword evidence="1" id="KW-0812">Transmembrane</keyword>
<keyword evidence="1" id="KW-0472">Membrane</keyword>
<reference evidence="3" key="1">
    <citation type="journal article" date="2021" name="PeerJ">
        <title>Extensive microbial diversity within the chicken gut microbiome revealed by metagenomics and culture.</title>
        <authorList>
            <person name="Gilroy R."/>
            <person name="Ravi A."/>
            <person name="Getino M."/>
            <person name="Pursley I."/>
            <person name="Horton D.L."/>
            <person name="Alikhan N.F."/>
            <person name="Baker D."/>
            <person name="Gharbi K."/>
            <person name="Hall N."/>
            <person name="Watson M."/>
            <person name="Adriaenssens E.M."/>
            <person name="Foster-Nyarko E."/>
            <person name="Jarju S."/>
            <person name="Secka A."/>
            <person name="Antonio M."/>
            <person name="Oren A."/>
            <person name="Chaudhuri R.R."/>
            <person name="La Ragione R."/>
            <person name="Hildebrand F."/>
            <person name="Pallen M.J."/>
        </authorList>
    </citation>
    <scope>NUCLEOTIDE SEQUENCE</scope>
    <source>
        <strain evidence="3">1345</strain>
    </source>
</reference>
<dbReference type="PROSITE" id="PS51257">
    <property type="entry name" value="PROKAR_LIPOPROTEIN"/>
    <property type="match status" value="1"/>
</dbReference>
<dbReference type="GO" id="GO:0003755">
    <property type="term" value="F:peptidyl-prolyl cis-trans isomerase activity"/>
    <property type="evidence" value="ECO:0007669"/>
    <property type="project" value="UniProtKB-EC"/>
</dbReference>
<dbReference type="SUPFAM" id="SSF50891">
    <property type="entry name" value="Cyclophilin-like"/>
    <property type="match status" value="1"/>
</dbReference>
<evidence type="ECO:0000313" key="3">
    <source>
        <dbReference type="EMBL" id="HIY97117.1"/>
    </source>
</evidence>
<evidence type="ECO:0000259" key="2">
    <source>
        <dbReference type="PROSITE" id="PS50072"/>
    </source>
</evidence>
<accession>A0A9D1ZV98</accession>
<sequence>MAKTFIGKACKLFSVIIAAVLLAGCAFMFAACESRHPEITFTISFNDETYTIEYKLDRSVAPQTVAHYIELIDLDYFDNTVIHDYQSDRMVGGGYTYMVDDQIDMNLPVMDLTPLDYEGITTDGNGNVTLQNISLWRDAECTQPLNRLFGEISSGNGVSMGNGSFLSNSFGALGTYTYAYKMTGEEGMKDFVYITPSESGASNARQYYRNSVQGMFYIYTSTSSSSDGNFCVFGELKNEDSETALQDLRDAISTYQEDEELDSFTEVKTDSVVYDNMVGNGSYTLYDDDRFDVPQCRIIIEKVEVTKY</sequence>
<dbReference type="AlphaFoldDB" id="A0A9D1ZV98"/>
<dbReference type="EMBL" id="DXCQ01000050">
    <property type="protein sequence ID" value="HIY97117.1"/>
    <property type="molecule type" value="Genomic_DNA"/>
</dbReference>
<dbReference type="InterPro" id="IPR029000">
    <property type="entry name" value="Cyclophilin-like_dom_sf"/>
</dbReference>
<protein>
    <submittedName>
        <fullName evidence="3">Peptidylprolyl isomerase</fullName>
        <ecNumber evidence="3">5.2.1.8</ecNumber>
    </submittedName>
</protein>
<evidence type="ECO:0000313" key="4">
    <source>
        <dbReference type="Proteomes" id="UP000886750"/>
    </source>
</evidence>
<keyword evidence="1" id="KW-1133">Transmembrane helix</keyword>
<feature type="domain" description="PPIase cyclophilin-type" evidence="2">
    <location>
        <begin position="52"/>
        <end position="305"/>
    </location>
</feature>
<feature type="transmembrane region" description="Helical" evidence="1">
    <location>
        <begin position="12"/>
        <end position="31"/>
    </location>
</feature>
<dbReference type="Proteomes" id="UP000886750">
    <property type="component" value="Unassembled WGS sequence"/>
</dbReference>
<evidence type="ECO:0000256" key="1">
    <source>
        <dbReference type="SAM" id="Phobius"/>
    </source>
</evidence>
<comment type="caution">
    <text evidence="3">The sequence shown here is derived from an EMBL/GenBank/DDBJ whole genome shotgun (WGS) entry which is preliminary data.</text>
</comment>
<name>A0A9D1ZV98_9FIRM</name>
<reference evidence="3" key="2">
    <citation type="submission" date="2021-04" db="EMBL/GenBank/DDBJ databases">
        <authorList>
            <person name="Gilroy R."/>
        </authorList>
    </citation>
    <scope>NUCLEOTIDE SEQUENCE</scope>
    <source>
        <strain evidence="3">1345</strain>
    </source>
</reference>
<dbReference type="InterPro" id="IPR002130">
    <property type="entry name" value="Cyclophilin-type_PPIase_dom"/>
</dbReference>